<protein>
    <recommendedName>
        <fullName evidence="3">Peptidase S26 domain-containing protein</fullName>
    </recommendedName>
</protein>
<evidence type="ECO:0000259" key="3">
    <source>
        <dbReference type="Pfam" id="PF10502"/>
    </source>
</evidence>
<name>A0A1G2R0K0_9BACT</name>
<evidence type="ECO:0000256" key="1">
    <source>
        <dbReference type="ARBA" id="ARBA00009370"/>
    </source>
</evidence>
<feature type="active site" evidence="2">
    <location>
        <position position="54"/>
    </location>
</feature>
<dbReference type="SUPFAM" id="SSF51306">
    <property type="entry name" value="LexA/Signal peptidase"/>
    <property type="match status" value="1"/>
</dbReference>
<dbReference type="Gene3D" id="2.10.109.10">
    <property type="entry name" value="Umud Fragment, subunit A"/>
    <property type="match status" value="1"/>
</dbReference>
<evidence type="ECO:0000313" key="4">
    <source>
        <dbReference type="EMBL" id="OHA66118.1"/>
    </source>
</evidence>
<accession>A0A1G2R0K0</accession>
<sequence>MVFSFFQIKGQSMEPLLKEGDFVCASGLPYFFCSPREEELVVCAHPVDRKMLVKRIVSRKNSRYWVEGVNANESTDSREFGWLEKKQIKGKVLFVVNAQERGSGE</sequence>
<comment type="similarity">
    <text evidence="1">Belongs to the peptidase S26 family.</text>
</comment>
<feature type="domain" description="Peptidase S26" evidence="3">
    <location>
        <begin position="62"/>
        <end position="96"/>
    </location>
</feature>
<dbReference type="EMBL" id="MHTV01000036">
    <property type="protein sequence ID" value="OHA66118.1"/>
    <property type="molecule type" value="Genomic_DNA"/>
</dbReference>
<dbReference type="GO" id="GO:0004252">
    <property type="term" value="F:serine-type endopeptidase activity"/>
    <property type="evidence" value="ECO:0007669"/>
    <property type="project" value="InterPro"/>
</dbReference>
<dbReference type="InterPro" id="IPR019533">
    <property type="entry name" value="Peptidase_S26"/>
</dbReference>
<dbReference type="InterPro" id="IPR036286">
    <property type="entry name" value="LexA/Signal_pep-like_sf"/>
</dbReference>
<dbReference type="AlphaFoldDB" id="A0A1G2R0K0"/>
<evidence type="ECO:0000313" key="5">
    <source>
        <dbReference type="Proteomes" id="UP000178092"/>
    </source>
</evidence>
<dbReference type="Proteomes" id="UP000178092">
    <property type="component" value="Unassembled WGS sequence"/>
</dbReference>
<dbReference type="GO" id="GO:0006465">
    <property type="term" value="P:signal peptide processing"/>
    <property type="evidence" value="ECO:0007669"/>
    <property type="project" value="InterPro"/>
</dbReference>
<proteinExistence type="inferred from homology"/>
<dbReference type="GO" id="GO:0016020">
    <property type="term" value="C:membrane"/>
    <property type="evidence" value="ECO:0007669"/>
    <property type="project" value="InterPro"/>
</dbReference>
<comment type="caution">
    <text evidence="4">The sequence shown here is derived from an EMBL/GenBank/DDBJ whole genome shotgun (WGS) entry which is preliminary data.</text>
</comment>
<dbReference type="Pfam" id="PF10502">
    <property type="entry name" value="Peptidase_S26"/>
    <property type="match status" value="2"/>
</dbReference>
<dbReference type="CDD" id="cd06530">
    <property type="entry name" value="S26_SPase_I"/>
    <property type="match status" value="1"/>
</dbReference>
<reference evidence="4 5" key="1">
    <citation type="journal article" date="2016" name="Nat. Commun.">
        <title>Thousands of microbial genomes shed light on interconnected biogeochemical processes in an aquifer system.</title>
        <authorList>
            <person name="Anantharaman K."/>
            <person name="Brown C.T."/>
            <person name="Hug L.A."/>
            <person name="Sharon I."/>
            <person name="Castelle C.J."/>
            <person name="Probst A.J."/>
            <person name="Thomas B.C."/>
            <person name="Singh A."/>
            <person name="Wilkins M.J."/>
            <person name="Karaoz U."/>
            <person name="Brodie E.L."/>
            <person name="Williams K.H."/>
            <person name="Hubbard S.S."/>
            <person name="Banfield J.F."/>
        </authorList>
    </citation>
    <scope>NUCLEOTIDE SEQUENCE [LARGE SCALE GENOMIC DNA]</scope>
</reference>
<evidence type="ECO:0000256" key="2">
    <source>
        <dbReference type="PIRSR" id="PIRSR600223-1"/>
    </source>
</evidence>
<dbReference type="PANTHER" id="PTHR43390:SF1">
    <property type="entry name" value="CHLOROPLAST PROCESSING PEPTIDASE"/>
    <property type="match status" value="1"/>
</dbReference>
<organism evidence="4 5">
    <name type="scientific">Candidatus Wildermuthbacteria bacterium RIFCSPHIGHO2_02_FULL_45_25</name>
    <dbReference type="NCBI Taxonomy" id="1802450"/>
    <lineage>
        <taxon>Bacteria</taxon>
        <taxon>Candidatus Wildermuthiibacteriota</taxon>
    </lineage>
</organism>
<feature type="active site" evidence="2">
    <location>
        <position position="12"/>
    </location>
</feature>
<gene>
    <name evidence="4" type="ORF">A3C04_03720</name>
</gene>
<dbReference type="PANTHER" id="PTHR43390">
    <property type="entry name" value="SIGNAL PEPTIDASE I"/>
    <property type="match status" value="1"/>
</dbReference>
<dbReference type="InterPro" id="IPR000223">
    <property type="entry name" value="Pept_S26A_signal_pept_1"/>
</dbReference>
<feature type="domain" description="Peptidase S26" evidence="3">
    <location>
        <begin position="2"/>
        <end position="57"/>
    </location>
</feature>